<dbReference type="Gene3D" id="3.40.50.150">
    <property type="entry name" value="Vaccinia Virus protein VP39"/>
    <property type="match status" value="1"/>
</dbReference>
<dbReference type="OrthoDB" id="269872at2759"/>
<dbReference type="SUPFAM" id="SSF88697">
    <property type="entry name" value="PUA domain-like"/>
    <property type="match status" value="1"/>
</dbReference>
<evidence type="ECO:0000256" key="1">
    <source>
        <dbReference type="ARBA" id="ARBA00004496"/>
    </source>
</evidence>
<dbReference type="InterPro" id="IPR029063">
    <property type="entry name" value="SAM-dependent_MTases_sf"/>
</dbReference>
<dbReference type="EMBL" id="CAJHUC010001240">
    <property type="protein sequence ID" value="CAD7700366.1"/>
    <property type="molecule type" value="Genomic_DNA"/>
</dbReference>
<accession>A0A8S1IYU9</accession>
<dbReference type="PANTHER" id="PTHR42873">
    <property type="entry name" value="RIBOSOMAL RNA LARGE SUBUNIT METHYLTRANSFERASE"/>
    <property type="match status" value="1"/>
</dbReference>
<dbReference type="Gene3D" id="2.30.130.10">
    <property type="entry name" value="PUA domain"/>
    <property type="match status" value="1"/>
</dbReference>
<evidence type="ECO:0000313" key="9">
    <source>
        <dbReference type="EMBL" id="CAD7700366.1"/>
    </source>
</evidence>
<sequence length="454" mass="49395">MAPLACGGAFAPLRAGPARCAGLWCVARGVKPETCTTLREAAERQGGIPRVILKRGKARLFHLGSHLVFSGAIDRVEGVRMPTHGDTVLLYDGSKMLLGWGLFNPDSMYRVRIMQRCQDAEQQPQCALDLWQLLQTRIEEAVTLRRALGFPSEETNAYRLINSDGDHLSGLVVDVLGDLLVAAPGAAWLQINRQTVVNLLMECTGIRNVIWRPTAGSMEQEGLHDVDAEIFSEGRELASEQVEIREGSIPFLASPFGQKTGFYMDQRDSRAVIRRLAKGQEVLDVYCYSGGFAINAALGGARGVVGVDSSAPAIELAEKNATLSGVSDACSFTQADATQYLELAKQEGRLWDLVVLDPPKLAPNRQSLQRAIPHYRRINRAAIRVLRRGGLLMTCTCSGAMTQSNKFLDVVKQAADAEGRRVTVLRVAGASADHSVSASHPEANYLTNVLCRVL</sequence>
<evidence type="ECO:0000256" key="2">
    <source>
        <dbReference type="ARBA" id="ARBA00022490"/>
    </source>
</evidence>
<evidence type="ECO:0000256" key="3">
    <source>
        <dbReference type="ARBA" id="ARBA00022603"/>
    </source>
</evidence>
<dbReference type="PANTHER" id="PTHR42873:SF1">
    <property type="entry name" value="S-ADENOSYLMETHIONINE-DEPENDENT METHYLTRANSFERASE DOMAIN-CONTAINING PROTEIN"/>
    <property type="match status" value="1"/>
</dbReference>
<comment type="similarity">
    <text evidence="6">Belongs to the methyltransferase superfamily. RlmI family.</text>
</comment>
<dbReference type="CDD" id="cd02440">
    <property type="entry name" value="AdoMet_MTases"/>
    <property type="match status" value="1"/>
</dbReference>
<proteinExistence type="inferred from homology"/>
<dbReference type="InterPro" id="IPR041532">
    <property type="entry name" value="RlmI-like_PUA"/>
</dbReference>
<keyword evidence="5" id="KW-0949">S-adenosyl-L-methionine</keyword>
<reference evidence="9" key="1">
    <citation type="submission" date="2020-12" db="EMBL/GenBank/DDBJ databases">
        <authorList>
            <person name="Iha C."/>
        </authorList>
    </citation>
    <scope>NUCLEOTIDE SEQUENCE</scope>
</reference>
<dbReference type="GO" id="GO:0008168">
    <property type="term" value="F:methyltransferase activity"/>
    <property type="evidence" value="ECO:0007669"/>
    <property type="project" value="UniProtKB-KW"/>
</dbReference>
<dbReference type="InterPro" id="IPR036974">
    <property type="entry name" value="PUA_sf"/>
</dbReference>
<dbReference type="CDD" id="cd21153">
    <property type="entry name" value="PUA_RlmI"/>
    <property type="match status" value="1"/>
</dbReference>
<dbReference type="SUPFAM" id="SSF53335">
    <property type="entry name" value="S-adenosyl-L-methionine-dependent methyltransferases"/>
    <property type="match status" value="1"/>
</dbReference>
<evidence type="ECO:0000256" key="5">
    <source>
        <dbReference type="ARBA" id="ARBA00022691"/>
    </source>
</evidence>
<dbReference type="GO" id="GO:0032259">
    <property type="term" value="P:methylation"/>
    <property type="evidence" value="ECO:0007669"/>
    <property type="project" value="UniProtKB-KW"/>
</dbReference>
<evidence type="ECO:0000256" key="4">
    <source>
        <dbReference type="ARBA" id="ARBA00022679"/>
    </source>
</evidence>
<name>A0A8S1IYU9_9CHLO</name>
<feature type="domain" description="S-adenosylmethionine-dependent methyltransferase" evidence="7">
    <location>
        <begin position="257"/>
        <end position="403"/>
    </location>
</feature>
<dbReference type="GO" id="GO:0005737">
    <property type="term" value="C:cytoplasm"/>
    <property type="evidence" value="ECO:0007669"/>
    <property type="project" value="UniProtKB-SubCell"/>
</dbReference>
<dbReference type="Proteomes" id="UP000708148">
    <property type="component" value="Unassembled WGS sequence"/>
</dbReference>
<protein>
    <submittedName>
        <fullName evidence="9">Uncharacterized protein</fullName>
    </submittedName>
</protein>
<dbReference type="Pfam" id="PF10672">
    <property type="entry name" value="Methyltrans_SAM"/>
    <property type="match status" value="1"/>
</dbReference>
<evidence type="ECO:0000259" key="8">
    <source>
        <dbReference type="Pfam" id="PF17785"/>
    </source>
</evidence>
<feature type="domain" description="RlmI-like PUA" evidence="8">
    <location>
        <begin position="51"/>
        <end position="116"/>
    </location>
</feature>
<dbReference type="InterPro" id="IPR015947">
    <property type="entry name" value="PUA-like_sf"/>
</dbReference>
<dbReference type="Pfam" id="PF17785">
    <property type="entry name" value="PUA_3"/>
    <property type="match status" value="1"/>
</dbReference>
<keyword evidence="10" id="KW-1185">Reference proteome</keyword>
<dbReference type="InterPro" id="IPR019614">
    <property type="entry name" value="SAM-dep_methyl-trfase"/>
</dbReference>
<comment type="caution">
    <text evidence="9">The sequence shown here is derived from an EMBL/GenBank/DDBJ whole genome shotgun (WGS) entry which is preliminary data.</text>
</comment>
<evidence type="ECO:0000256" key="6">
    <source>
        <dbReference type="ARBA" id="ARBA00038091"/>
    </source>
</evidence>
<keyword evidence="4" id="KW-0808">Transferase</keyword>
<keyword evidence="2" id="KW-0963">Cytoplasm</keyword>
<dbReference type="AlphaFoldDB" id="A0A8S1IYU9"/>
<evidence type="ECO:0000259" key="7">
    <source>
        <dbReference type="Pfam" id="PF10672"/>
    </source>
</evidence>
<organism evidence="9 10">
    <name type="scientific">Ostreobium quekettii</name>
    <dbReference type="NCBI Taxonomy" id="121088"/>
    <lineage>
        <taxon>Eukaryota</taxon>
        <taxon>Viridiplantae</taxon>
        <taxon>Chlorophyta</taxon>
        <taxon>core chlorophytes</taxon>
        <taxon>Ulvophyceae</taxon>
        <taxon>TCBD clade</taxon>
        <taxon>Bryopsidales</taxon>
        <taxon>Ostreobineae</taxon>
        <taxon>Ostreobiaceae</taxon>
        <taxon>Ostreobium</taxon>
    </lineage>
</organism>
<dbReference type="Gene3D" id="3.30.750.80">
    <property type="entry name" value="RNA methyltransferase domain (HRMD) like"/>
    <property type="match status" value="1"/>
</dbReference>
<comment type="subcellular location">
    <subcellularLocation>
        <location evidence="1">Cytoplasm</location>
    </subcellularLocation>
</comment>
<dbReference type="GO" id="GO:0003723">
    <property type="term" value="F:RNA binding"/>
    <property type="evidence" value="ECO:0007669"/>
    <property type="project" value="InterPro"/>
</dbReference>
<dbReference type="CDD" id="cd11572">
    <property type="entry name" value="RlmI_M_like"/>
    <property type="match status" value="1"/>
</dbReference>
<evidence type="ECO:0000313" key="10">
    <source>
        <dbReference type="Proteomes" id="UP000708148"/>
    </source>
</evidence>
<keyword evidence="3" id="KW-0489">Methyltransferase</keyword>
<gene>
    <name evidence="9" type="ORF">OSTQU699_LOCUS5725</name>
</gene>